<protein>
    <submittedName>
        <fullName evidence="2">TIGR02147 family protein</fullName>
    </submittedName>
</protein>
<proteinExistence type="predicted"/>
<dbReference type="Proteomes" id="UP000192907">
    <property type="component" value="Unassembled WGS sequence"/>
</dbReference>
<reference evidence="3" key="1">
    <citation type="submission" date="2017-04" db="EMBL/GenBank/DDBJ databases">
        <authorList>
            <person name="Varghese N."/>
            <person name="Submissions S."/>
        </authorList>
    </citation>
    <scope>NUCLEOTIDE SEQUENCE [LARGE SCALE GENOMIC DNA]</scope>
    <source>
        <strain evidence="3">RKEM611</strain>
    </source>
</reference>
<evidence type="ECO:0000313" key="3">
    <source>
        <dbReference type="Proteomes" id="UP000192907"/>
    </source>
</evidence>
<dbReference type="Pfam" id="PF14394">
    <property type="entry name" value="DUF4423"/>
    <property type="match status" value="2"/>
</dbReference>
<feature type="domain" description="DUF4423" evidence="1">
    <location>
        <begin position="433"/>
        <end position="593"/>
    </location>
</feature>
<dbReference type="EMBL" id="FWZT01000028">
    <property type="protein sequence ID" value="SMF74591.1"/>
    <property type="molecule type" value="Genomic_DNA"/>
</dbReference>
<gene>
    <name evidence="2" type="ORF">SAMN06296036_12856</name>
</gene>
<feature type="domain" description="DUF4423" evidence="1">
    <location>
        <begin position="308"/>
        <end position="423"/>
    </location>
</feature>
<accession>A0A1Y6CL35</accession>
<dbReference type="AlphaFoldDB" id="A0A1Y6CL35"/>
<dbReference type="NCBIfam" id="TIGR02147">
    <property type="entry name" value="Fsuc_second"/>
    <property type="match status" value="1"/>
</dbReference>
<name>A0A1Y6CL35_9BACT</name>
<organism evidence="2 3">
    <name type="scientific">Pseudobacteriovorax antillogorgiicola</name>
    <dbReference type="NCBI Taxonomy" id="1513793"/>
    <lineage>
        <taxon>Bacteria</taxon>
        <taxon>Pseudomonadati</taxon>
        <taxon>Bdellovibrionota</taxon>
        <taxon>Oligoflexia</taxon>
        <taxon>Oligoflexales</taxon>
        <taxon>Pseudobacteriovoracaceae</taxon>
        <taxon>Pseudobacteriovorax</taxon>
    </lineage>
</organism>
<evidence type="ECO:0000259" key="1">
    <source>
        <dbReference type="Pfam" id="PF14394"/>
    </source>
</evidence>
<keyword evidence="3" id="KW-1185">Reference proteome</keyword>
<sequence length="601" mass="69138">MARQPKLQKVEKSLHVEHGLVTVTIDPEMVEILENAPQQVMGHARLLLAGLRSGGKIDAFELMPDDLKGVWDLLKVKNLPRPLSILIGLGGPKIQEINIDLSPKHKDYALVTIDLNSEEMKRIHPYWLEYYLNKRLEKKNCDWKLDPSCIQSIWERKVHSKEDIRNYPLAKKTEYNPRRHGKRFAIRIRPYSLDIYVILGDLKGYEEEELSQAIIKDIQKAIFKLSVDPRNSGVFKVFVGHIQKQIHLAYHGPAAMGYGFPMTFLGGLAFTRTVKVQGVDPLLPMAYLKSLESKLDIRGQNLLGIANNELDIERCAKALLRKRLIRLNKEKDLQVITGRVLLRGFIAARQDHDYCRRGMEVAQEGLTVKKAHRDYKTMMIGVAKNAIPEYMELYQNFKREATLLLQKSRGRDLYHFNLQFFPLTRIAPKPVEQLREENEDFRDSRWCNLLIREMVGLPGVKDDPTWFGLHMNPGIPISDIKSSLSMLKRGGFLKYDQLKGRLSQTTKDIIAEEPSYLQGIQFHTDVLNLALLSEAWKQPDQGDFISISFTTDDATRKEIQKVYDRFLYQIFERASKTSEPNGIYQLSVQLFPLMRGSDLPG</sequence>
<dbReference type="RefSeq" id="WP_132324639.1">
    <property type="nucleotide sequence ID" value="NZ_FWZT01000028.1"/>
</dbReference>
<dbReference type="OrthoDB" id="9803199at2"/>
<evidence type="ECO:0000313" key="2">
    <source>
        <dbReference type="EMBL" id="SMF74591.1"/>
    </source>
</evidence>
<dbReference type="InterPro" id="IPR011873">
    <property type="entry name" value="CHP02147"/>
</dbReference>
<dbReference type="InterPro" id="IPR025537">
    <property type="entry name" value="DUF4423"/>
</dbReference>